<proteinExistence type="predicted"/>
<dbReference type="Proteomes" id="UP001066276">
    <property type="component" value="Chromosome 11"/>
</dbReference>
<accession>A0AAV7LCN0</accession>
<evidence type="ECO:0000313" key="2">
    <source>
        <dbReference type="Proteomes" id="UP001066276"/>
    </source>
</evidence>
<evidence type="ECO:0000313" key="1">
    <source>
        <dbReference type="EMBL" id="KAJ1089337.1"/>
    </source>
</evidence>
<organism evidence="1 2">
    <name type="scientific">Pleurodeles waltl</name>
    <name type="common">Iberian ribbed newt</name>
    <dbReference type="NCBI Taxonomy" id="8319"/>
    <lineage>
        <taxon>Eukaryota</taxon>
        <taxon>Metazoa</taxon>
        <taxon>Chordata</taxon>
        <taxon>Craniata</taxon>
        <taxon>Vertebrata</taxon>
        <taxon>Euteleostomi</taxon>
        <taxon>Amphibia</taxon>
        <taxon>Batrachia</taxon>
        <taxon>Caudata</taxon>
        <taxon>Salamandroidea</taxon>
        <taxon>Salamandridae</taxon>
        <taxon>Pleurodelinae</taxon>
        <taxon>Pleurodeles</taxon>
    </lineage>
</organism>
<sequence>MGPWVSLKHWLPEIAPTAENTGGRWGGLSYCNSPTLEDCPVTMACCGRRLAPSAVALCVLGRDWQQRRYPKEVFEALR</sequence>
<name>A0AAV7LCN0_PLEWA</name>
<comment type="caution">
    <text evidence="1">The sequence shown here is derived from an EMBL/GenBank/DDBJ whole genome shotgun (WGS) entry which is preliminary data.</text>
</comment>
<dbReference type="EMBL" id="JANPWB010000015">
    <property type="protein sequence ID" value="KAJ1089337.1"/>
    <property type="molecule type" value="Genomic_DNA"/>
</dbReference>
<protein>
    <submittedName>
        <fullName evidence="1">Uncharacterized protein</fullName>
    </submittedName>
</protein>
<dbReference type="AlphaFoldDB" id="A0AAV7LCN0"/>
<reference evidence="1" key="1">
    <citation type="journal article" date="2022" name="bioRxiv">
        <title>Sequencing and chromosome-scale assembly of the giantPleurodeles waltlgenome.</title>
        <authorList>
            <person name="Brown T."/>
            <person name="Elewa A."/>
            <person name="Iarovenko S."/>
            <person name="Subramanian E."/>
            <person name="Araus A.J."/>
            <person name="Petzold A."/>
            <person name="Susuki M."/>
            <person name="Suzuki K.-i.T."/>
            <person name="Hayashi T."/>
            <person name="Toyoda A."/>
            <person name="Oliveira C."/>
            <person name="Osipova E."/>
            <person name="Leigh N.D."/>
            <person name="Simon A."/>
            <person name="Yun M.H."/>
        </authorList>
    </citation>
    <scope>NUCLEOTIDE SEQUENCE</scope>
    <source>
        <strain evidence="1">20211129_DDA</strain>
        <tissue evidence="1">Liver</tissue>
    </source>
</reference>
<keyword evidence="2" id="KW-1185">Reference proteome</keyword>
<gene>
    <name evidence="1" type="ORF">NDU88_002488</name>
</gene>